<sequence>MRLAYSLLGLIATGCAFSPWIAIGPAQLRSQIALLPPPRHEALISPSRRRAPALALSSKDWDAILAEDDDSNQNGRIPAKPDMQYNPRNIQRQHHNFVAIREAGGPEVTNDVYVPEPNSEVFWFVGKVARISDVSVEQVIARQWPLIEQHAANLRPIELYPSRGRLEIWYAPGDSEMEVAYNRPDLVLQKAFRDAEGADSIKHNLIGFQGEMYQGGEEGFRTRRKSDGSPVKPEIQSPNANELQAPTEDDMERLEKELEGKDINEVYKEQQRRYGNKVDDD</sequence>
<protein>
    <submittedName>
        <fullName evidence="2">Uncharacterized protein</fullName>
    </submittedName>
</protein>
<feature type="compositionally biased region" description="Basic and acidic residues" evidence="1">
    <location>
        <begin position="253"/>
        <end position="281"/>
    </location>
</feature>
<evidence type="ECO:0000313" key="2">
    <source>
        <dbReference type="EMBL" id="CAG9294566.1"/>
    </source>
</evidence>
<proteinExistence type="predicted"/>
<dbReference type="EMBL" id="OU594950">
    <property type="protein sequence ID" value="CAG9294566.1"/>
    <property type="molecule type" value="Genomic_DNA"/>
</dbReference>
<feature type="region of interest" description="Disordered" evidence="1">
    <location>
        <begin position="219"/>
        <end position="281"/>
    </location>
</feature>
<name>A0A8J9TH31_PHATR</name>
<organism evidence="2">
    <name type="scientific">Phaeodactylum tricornutum</name>
    <name type="common">Diatom</name>
    <dbReference type="NCBI Taxonomy" id="2850"/>
    <lineage>
        <taxon>Eukaryota</taxon>
        <taxon>Sar</taxon>
        <taxon>Stramenopiles</taxon>
        <taxon>Ochrophyta</taxon>
        <taxon>Bacillariophyta</taxon>
        <taxon>Bacillariophyceae</taxon>
        <taxon>Bacillariophycidae</taxon>
        <taxon>Naviculales</taxon>
        <taxon>Phaeodactylaceae</taxon>
        <taxon>Phaeodactylum</taxon>
    </lineage>
</organism>
<feature type="region of interest" description="Disordered" evidence="1">
    <location>
        <begin position="67"/>
        <end position="86"/>
    </location>
</feature>
<accession>A0A8J9TH31</accession>
<reference evidence="2" key="1">
    <citation type="submission" date="2022-02" db="EMBL/GenBank/DDBJ databases">
        <authorList>
            <person name="Giguere J D."/>
        </authorList>
    </citation>
    <scope>NUCLEOTIDE SEQUENCE</scope>
    <source>
        <strain evidence="2">CCAP 1055/1</strain>
    </source>
</reference>
<dbReference type="AlphaFoldDB" id="A0A8J9TH31"/>
<gene>
    <name evidence="2" type="ORF">PTTT1_LOCUS55097</name>
</gene>
<evidence type="ECO:0000256" key="1">
    <source>
        <dbReference type="SAM" id="MobiDB-lite"/>
    </source>
</evidence>
<dbReference type="Proteomes" id="UP000836788">
    <property type="component" value="Chromosome 9"/>
</dbReference>